<feature type="transmembrane region" description="Helical" evidence="1">
    <location>
        <begin position="76"/>
        <end position="97"/>
    </location>
</feature>
<reference evidence="2 3" key="1">
    <citation type="submission" date="2016-03" db="EMBL/GenBank/DDBJ databases">
        <title>Trachymyrmex septentrionalis WGS genome.</title>
        <authorList>
            <person name="Nygaard S."/>
            <person name="Hu H."/>
            <person name="Boomsma J."/>
            <person name="Zhang G."/>
        </authorList>
    </citation>
    <scope>NUCLEOTIDE SEQUENCE [LARGE SCALE GENOMIC DNA]</scope>
    <source>
        <strain evidence="2">Tsep2-gDNA-1</strain>
        <tissue evidence="2">Whole body</tissue>
    </source>
</reference>
<proteinExistence type="predicted"/>
<keyword evidence="1" id="KW-1133">Transmembrane helix</keyword>
<keyword evidence="1" id="KW-0812">Transmembrane</keyword>
<evidence type="ECO:0000313" key="3">
    <source>
        <dbReference type="Proteomes" id="UP000078541"/>
    </source>
</evidence>
<evidence type="ECO:0008006" key="4">
    <source>
        <dbReference type="Google" id="ProtNLM"/>
    </source>
</evidence>
<sequence>MGCTVRVVTAECLQRTQHGFSEREKKKEKEKERRSIPLTLPIQKGSLPESAMPRCGVLRCAVPRCGTVCRAILSRVAWLVVSFLYSFVGKSAASLVFKRRQRERVGRTVSGAAR</sequence>
<organism evidence="2 3">
    <name type="scientific">Trachymyrmex septentrionalis</name>
    <dbReference type="NCBI Taxonomy" id="34720"/>
    <lineage>
        <taxon>Eukaryota</taxon>
        <taxon>Metazoa</taxon>
        <taxon>Ecdysozoa</taxon>
        <taxon>Arthropoda</taxon>
        <taxon>Hexapoda</taxon>
        <taxon>Insecta</taxon>
        <taxon>Pterygota</taxon>
        <taxon>Neoptera</taxon>
        <taxon>Endopterygota</taxon>
        <taxon>Hymenoptera</taxon>
        <taxon>Apocrita</taxon>
        <taxon>Aculeata</taxon>
        <taxon>Formicoidea</taxon>
        <taxon>Formicidae</taxon>
        <taxon>Myrmicinae</taxon>
        <taxon>Trachymyrmex</taxon>
    </lineage>
</organism>
<accession>A0A195FPI4</accession>
<dbReference type="EMBL" id="KQ981382">
    <property type="protein sequence ID" value="KYN42311.1"/>
    <property type="molecule type" value="Genomic_DNA"/>
</dbReference>
<name>A0A195FPI4_9HYME</name>
<gene>
    <name evidence="2" type="ORF">ALC56_03449</name>
</gene>
<dbReference type="Proteomes" id="UP000078541">
    <property type="component" value="Unassembled WGS sequence"/>
</dbReference>
<keyword evidence="3" id="KW-1185">Reference proteome</keyword>
<protein>
    <recommendedName>
        <fullName evidence="4">Transmembrane protein</fullName>
    </recommendedName>
</protein>
<dbReference type="AlphaFoldDB" id="A0A195FPI4"/>
<evidence type="ECO:0000313" key="2">
    <source>
        <dbReference type="EMBL" id="KYN42311.1"/>
    </source>
</evidence>
<evidence type="ECO:0000256" key="1">
    <source>
        <dbReference type="SAM" id="Phobius"/>
    </source>
</evidence>
<keyword evidence="1" id="KW-0472">Membrane</keyword>